<sequence>MRQAWQADRRWVFRPWIPEPGLWMQFDWGEGPRIGGRRRSLWCIWLAWSRFRVVIPVFDKTLPTIVACLDATERRLGGVPA</sequence>
<proteinExistence type="predicted"/>
<comment type="caution">
    <text evidence="1">The sequence shown here is derived from an EMBL/GenBank/DDBJ whole genome shotgun (WGS) entry which is preliminary data.</text>
</comment>
<accession>A0A8J3BX62</accession>
<organism evidence="1 2">
    <name type="scientific">Mangrovihabitans endophyticus</name>
    <dbReference type="NCBI Taxonomy" id="1751298"/>
    <lineage>
        <taxon>Bacteria</taxon>
        <taxon>Bacillati</taxon>
        <taxon>Actinomycetota</taxon>
        <taxon>Actinomycetes</taxon>
        <taxon>Micromonosporales</taxon>
        <taxon>Micromonosporaceae</taxon>
        <taxon>Mangrovihabitans</taxon>
    </lineage>
</organism>
<evidence type="ECO:0000313" key="1">
    <source>
        <dbReference type="EMBL" id="GGK79820.1"/>
    </source>
</evidence>
<evidence type="ECO:0000313" key="2">
    <source>
        <dbReference type="Proteomes" id="UP000656042"/>
    </source>
</evidence>
<protein>
    <submittedName>
        <fullName evidence="1">Uncharacterized protein</fullName>
    </submittedName>
</protein>
<dbReference type="AlphaFoldDB" id="A0A8J3BX62"/>
<name>A0A8J3BX62_9ACTN</name>
<keyword evidence="2" id="KW-1185">Reference proteome</keyword>
<dbReference type="EMBL" id="BMMX01000002">
    <property type="protein sequence ID" value="GGK79820.1"/>
    <property type="molecule type" value="Genomic_DNA"/>
</dbReference>
<reference evidence="1" key="2">
    <citation type="submission" date="2020-09" db="EMBL/GenBank/DDBJ databases">
        <authorList>
            <person name="Sun Q."/>
            <person name="Zhou Y."/>
        </authorList>
    </citation>
    <scope>NUCLEOTIDE SEQUENCE</scope>
    <source>
        <strain evidence="1">CGMCC 4.7299</strain>
    </source>
</reference>
<reference evidence="1" key="1">
    <citation type="journal article" date="2014" name="Int. J. Syst. Evol. Microbiol.">
        <title>Complete genome sequence of Corynebacterium casei LMG S-19264T (=DSM 44701T), isolated from a smear-ripened cheese.</title>
        <authorList>
            <consortium name="US DOE Joint Genome Institute (JGI-PGF)"/>
            <person name="Walter F."/>
            <person name="Albersmeier A."/>
            <person name="Kalinowski J."/>
            <person name="Ruckert C."/>
        </authorList>
    </citation>
    <scope>NUCLEOTIDE SEQUENCE</scope>
    <source>
        <strain evidence="1">CGMCC 4.7299</strain>
    </source>
</reference>
<gene>
    <name evidence="1" type="ORF">GCM10012284_12280</name>
</gene>
<dbReference type="Proteomes" id="UP000656042">
    <property type="component" value="Unassembled WGS sequence"/>
</dbReference>